<dbReference type="InParanoid" id="A0A078B1Y4"/>
<dbReference type="PANTHER" id="PTHR11319">
    <property type="entry name" value="G PROTEIN-COUPLED RECEPTOR-RELATED"/>
    <property type="match status" value="1"/>
</dbReference>
<dbReference type="AlphaFoldDB" id="A0A078B1Y4"/>
<dbReference type="Proteomes" id="UP000039865">
    <property type="component" value="Unassembled WGS sequence"/>
</dbReference>
<keyword evidence="2" id="KW-1185">Reference proteome</keyword>
<sequence>MALIDQYGQIVGSDSNSKVRISIQTSDLDEKANKYPGILQGSSDFQASSGVAIINDVIITGTPGSTYHVSFSSNGIDLQKQSNKKAMQLLNKTNLDFSLDIHLRECKEGEQFTSAGKCIECQDNTYSLIKMIEPSSCENCPAEKALCLGGANIGPLPGYWRKSNTKGFFVRTVAKDIQETMITNVINVQNFGKIPSDYQLSFSE</sequence>
<dbReference type="OrthoDB" id="509564at2759"/>
<dbReference type="EMBL" id="CCKQ01016705">
    <property type="protein sequence ID" value="CDW88565.1"/>
    <property type="molecule type" value="Genomic_DNA"/>
</dbReference>
<protein>
    <submittedName>
        <fullName evidence="1">Uncharacterized protein</fullName>
    </submittedName>
</protein>
<gene>
    <name evidence="1" type="primary">Contig12944.g13806</name>
    <name evidence="1" type="ORF">STYLEM_17687</name>
</gene>
<organism evidence="1 2">
    <name type="scientific">Stylonychia lemnae</name>
    <name type="common">Ciliate</name>
    <dbReference type="NCBI Taxonomy" id="5949"/>
    <lineage>
        <taxon>Eukaryota</taxon>
        <taxon>Sar</taxon>
        <taxon>Alveolata</taxon>
        <taxon>Ciliophora</taxon>
        <taxon>Intramacronucleata</taxon>
        <taxon>Spirotrichea</taxon>
        <taxon>Stichotrichia</taxon>
        <taxon>Sporadotrichida</taxon>
        <taxon>Oxytrichidae</taxon>
        <taxon>Stylonychinae</taxon>
        <taxon>Stylonychia</taxon>
    </lineage>
</organism>
<accession>A0A078B1Y4</accession>
<evidence type="ECO:0000313" key="2">
    <source>
        <dbReference type="Proteomes" id="UP000039865"/>
    </source>
</evidence>
<proteinExistence type="predicted"/>
<dbReference type="PANTHER" id="PTHR11319:SF35">
    <property type="entry name" value="OUTER MEMBRANE PROTEIN PMPC-RELATED"/>
    <property type="match status" value="1"/>
</dbReference>
<evidence type="ECO:0000313" key="1">
    <source>
        <dbReference type="EMBL" id="CDW88565.1"/>
    </source>
</evidence>
<name>A0A078B1Y4_STYLE</name>
<reference evidence="1 2" key="1">
    <citation type="submission" date="2014-06" db="EMBL/GenBank/DDBJ databases">
        <authorList>
            <person name="Swart Estienne"/>
        </authorList>
    </citation>
    <scope>NUCLEOTIDE SEQUENCE [LARGE SCALE GENOMIC DNA]</scope>
    <source>
        <strain evidence="1 2">130c</strain>
    </source>
</reference>